<keyword evidence="2" id="KW-1185">Reference proteome</keyword>
<protein>
    <submittedName>
        <fullName evidence="1">Uncharacterized protein</fullName>
    </submittedName>
</protein>
<dbReference type="RefSeq" id="XP_064709543.1">
    <property type="nucleotide sequence ID" value="XM_064853144.1"/>
</dbReference>
<name>A0AAV9NIR2_9EURO</name>
<proteinExistence type="predicted"/>
<gene>
    <name evidence="1" type="ORF">LTR84_009605</name>
</gene>
<dbReference type="EMBL" id="JAVRRD010000004">
    <property type="protein sequence ID" value="KAK5059722.1"/>
    <property type="molecule type" value="Genomic_DNA"/>
</dbReference>
<organism evidence="1 2">
    <name type="scientific">Exophiala bonariae</name>
    <dbReference type="NCBI Taxonomy" id="1690606"/>
    <lineage>
        <taxon>Eukaryota</taxon>
        <taxon>Fungi</taxon>
        <taxon>Dikarya</taxon>
        <taxon>Ascomycota</taxon>
        <taxon>Pezizomycotina</taxon>
        <taxon>Eurotiomycetes</taxon>
        <taxon>Chaetothyriomycetidae</taxon>
        <taxon>Chaetothyriales</taxon>
        <taxon>Herpotrichiellaceae</taxon>
        <taxon>Exophiala</taxon>
    </lineage>
</organism>
<reference evidence="1 2" key="1">
    <citation type="submission" date="2023-08" db="EMBL/GenBank/DDBJ databases">
        <title>Black Yeasts Isolated from many extreme environments.</title>
        <authorList>
            <person name="Coleine C."/>
            <person name="Stajich J.E."/>
            <person name="Selbmann L."/>
        </authorList>
    </citation>
    <scope>NUCLEOTIDE SEQUENCE [LARGE SCALE GENOMIC DNA]</scope>
    <source>
        <strain evidence="1 2">CCFEE 5792</strain>
    </source>
</reference>
<dbReference type="GeneID" id="89977763"/>
<accession>A0AAV9NIR2</accession>
<evidence type="ECO:0000313" key="2">
    <source>
        <dbReference type="Proteomes" id="UP001358417"/>
    </source>
</evidence>
<comment type="caution">
    <text evidence="1">The sequence shown here is derived from an EMBL/GenBank/DDBJ whole genome shotgun (WGS) entry which is preliminary data.</text>
</comment>
<dbReference type="Proteomes" id="UP001358417">
    <property type="component" value="Unassembled WGS sequence"/>
</dbReference>
<evidence type="ECO:0000313" key="1">
    <source>
        <dbReference type="EMBL" id="KAK5059722.1"/>
    </source>
</evidence>
<sequence length="217" mass="23531">MAGDTMDAGGIVLVGREHWGLQPPAENSAMYINALVASKLTTMDNHIGAVRDVDNLAGGGEVEIWSNSNKWLKCTIHLDSTTSCRIVTKAFLQADGRGGGLEVQKSEHQCHNPDHLEQIVLQVYAPSEENESFIAFCVVHDERAYAVMTGTEACFAEYTVDGNFAPTIVGMPKTKEEKAKQQEKDAEHLRECAAAEAARVRAMIQAAHNANSNSSTT</sequence>
<dbReference type="AlphaFoldDB" id="A0AAV9NIR2"/>